<protein>
    <submittedName>
        <fullName evidence="2">Uncharacterized protein</fullName>
    </submittedName>
</protein>
<reference evidence="2" key="1">
    <citation type="submission" date="2022-11" db="UniProtKB">
        <authorList>
            <consortium name="WormBaseParasite"/>
        </authorList>
    </citation>
    <scope>IDENTIFICATION</scope>
</reference>
<sequence>MNKLLLLFTVVAFIAAVPVLVEKKPEDPRMQLFNNYDAAQGDQPLIFLVPKRNAKETTDELAANQLEAIAEEINRSKGTFPYYQTRAIFPPPRVGKRQIYVARVG</sequence>
<evidence type="ECO:0000313" key="1">
    <source>
        <dbReference type="Proteomes" id="UP000887576"/>
    </source>
</evidence>
<dbReference type="Proteomes" id="UP000887576">
    <property type="component" value="Unplaced"/>
</dbReference>
<dbReference type="WBParaSite" id="JU765_v2.g7353.t1">
    <property type="protein sequence ID" value="JU765_v2.g7353.t1"/>
    <property type="gene ID" value="JU765_v2.g7353"/>
</dbReference>
<proteinExistence type="predicted"/>
<organism evidence="1 2">
    <name type="scientific">Panagrolaimus sp. JU765</name>
    <dbReference type="NCBI Taxonomy" id="591449"/>
    <lineage>
        <taxon>Eukaryota</taxon>
        <taxon>Metazoa</taxon>
        <taxon>Ecdysozoa</taxon>
        <taxon>Nematoda</taxon>
        <taxon>Chromadorea</taxon>
        <taxon>Rhabditida</taxon>
        <taxon>Tylenchina</taxon>
        <taxon>Panagrolaimomorpha</taxon>
        <taxon>Panagrolaimoidea</taxon>
        <taxon>Panagrolaimidae</taxon>
        <taxon>Panagrolaimus</taxon>
    </lineage>
</organism>
<name>A0AC34RIN0_9BILA</name>
<accession>A0AC34RIN0</accession>
<evidence type="ECO:0000313" key="2">
    <source>
        <dbReference type="WBParaSite" id="JU765_v2.g7353.t1"/>
    </source>
</evidence>